<evidence type="ECO:0000313" key="2">
    <source>
        <dbReference type="EMBL" id="CAH2398448.1"/>
    </source>
</evidence>
<sequence length="46" mass="5380">MKTKNWSERLDARIIEWMKRVPAPPLWLLLAMQGLALIMMIVLLTS</sequence>
<reference evidence="2" key="1">
    <citation type="submission" date="2022-03" db="EMBL/GenBank/DDBJ databases">
        <authorList>
            <person name="Brunel B."/>
        </authorList>
    </citation>
    <scope>NUCLEOTIDE SEQUENCE</scope>
    <source>
        <strain evidence="2">STM4922sample</strain>
    </source>
</reference>
<dbReference type="Proteomes" id="UP001152604">
    <property type="component" value="Unassembled WGS sequence"/>
</dbReference>
<name>A0ABN8JLP9_9HYPH</name>
<evidence type="ECO:0000256" key="1">
    <source>
        <dbReference type="SAM" id="Phobius"/>
    </source>
</evidence>
<comment type="caution">
    <text evidence="2">The sequence shown here is derived from an EMBL/GenBank/DDBJ whole genome shotgun (WGS) entry which is preliminary data.</text>
</comment>
<organism evidence="2 3">
    <name type="scientific">Mesorhizobium ventifaucium</name>
    <dbReference type="NCBI Taxonomy" id="666020"/>
    <lineage>
        <taxon>Bacteria</taxon>
        <taxon>Pseudomonadati</taxon>
        <taxon>Pseudomonadota</taxon>
        <taxon>Alphaproteobacteria</taxon>
        <taxon>Hyphomicrobiales</taxon>
        <taxon>Phyllobacteriaceae</taxon>
        <taxon>Mesorhizobium</taxon>
    </lineage>
</organism>
<protein>
    <submittedName>
        <fullName evidence="2">Uncharacterized protein</fullName>
    </submittedName>
</protein>
<keyword evidence="1" id="KW-0812">Transmembrane</keyword>
<dbReference type="EMBL" id="CAKXZS010000012">
    <property type="protein sequence ID" value="CAH2398448.1"/>
    <property type="molecule type" value="Genomic_DNA"/>
</dbReference>
<accession>A0ABN8JLP9</accession>
<gene>
    <name evidence="2" type="ORF">MES4922_20110</name>
</gene>
<dbReference type="RefSeq" id="WP_254024626.1">
    <property type="nucleotide sequence ID" value="NZ_CAKXZS010000012.1"/>
</dbReference>
<keyword evidence="1" id="KW-0472">Membrane</keyword>
<keyword evidence="3" id="KW-1185">Reference proteome</keyword>
<proteinExistence type="predicted"/>
<keyword evidence="1" id="KW-1133">Transmembrane helix</keyword>
<evidence type="ECO:0000313" key="3">
    <source>
        <dbReference type="Proteomes" id="UP001152604"/>
    </source>
</evidence>
<feature type="transmembrane region" description="Helical" evidence="1">
    <location>
        <begin position="26"/>
        <end position="45"/>
    </location>
</feature>